<dbReference type="SMART" id="SM00358">
    <property type="entry name" value="DSRM"/>
    <property type="match status" value="2"/>
</dbReference>
<evidence type="ECO:0000256" key="4">
    <source>
        <dbReference type="SAM" id="MobiDB-lite"/>
    </source>
</evidence>
<feature type="domain" description="DRBM" evidence="5">
    <location>
        <begin position="26"/>
        <end position="95"/>
    </location>
</feature>
<dbReference type="InterPro" id="IPR014720">
    <property type="entry name" value="dsRBD_dom"/>
</dbReference>
<dbReference type="Pfam" id="PF00035">
    <property type="entry name" value="dsrm"/>
    <property type="match status" value="2"/>
</dbReference>
<dbReference type="Gene3D" id="3.30.160.20">
    <property type="match status" value="2"/>
</dbReference>
<organism evidence="6 7">
    <name type="scientific">Protea cynaroides</name>
    <dbReference type="NCBI Taxonomy" id="273540"/>
    <lineage>
        <taxon>Eukaryota</taxon>
        <taxon>Viridiplantae</taxon>
        <taxon>Streptophyta</taxon>
        <taxon>Embryophyta</taxon>
        <taxon>Tracheophyta</taxon>
        <taxon>Spermatophyta</taxon>
        <taxon>Magnoliopsida</taxon>
        <taxon>Proteales</taxon>
        <taxon>Proteaceae</taxon>
        <taxon>Protea</taxon>
    </lineage>
</organism>
<accession>A0A9Q0H9X1</accession>
<keyword evidence="2 3" id="KW-0694">RNA-binding</keyword>
<name>A0A9Q0H9X1_9MAGN</name>
<keyword evidence="7" id="KW-1185">Reference proteome</keyword>
<evidence type="ECO:0000259" key="5">
    <source>
        <dbReference type="PROSITE" id="PS50137"/>
    </source>
</evidence>
<dbReference type="EMBL" id="JAMYWD010000009">
    <property type="protein sequence ID" value="KAJ4960805.1"/>
    <property type="molecule type" value="Genomic_DNA"/>
</dbReference>
<dbReference type="AlphaFoldDB" id="A0A9Q0H9X1"/>
<gene>
    <name evidence="6" type="ORF">NE237_020715</name>
</gene>
<evidence type="ECO:0000256" key="1">
    <source>
        <dbReference type="ARBA" id="ARBA00022737"/>
    </source>
</evidence>
<feature type="compositionally biased region" description="Basic residues" evidence="4">
    <location>
        <begin position="293"/>
        <end position="305"/>
    </location>
</feature>
<dbReference type="PROSITE" id="PS50137">
    <property type="entry name" value="DS_RBD"/>
    <property type="match status" value="2"/>
</dbReference>
<evidence type="ECO:0000256" key="2">
    <source>
        <dbReference type="ARBA" id="ARBA00022884"/>
    </source>
</evidence>
<dbReference type="PANTHER" id="PTHR46031:SF37">
    <property type="entry name" value="DRBM DOMAIN-CONTAINING PROTEIN"/>
    <property type="match status" value="1"/>
</dbReference>
<evidence type="ECO:0000313" key="7">
    <source>
        <dbReference type="Proteomes" id="UP001141806"/>
    </source>
</evidence>
<comment type="caution">
    <text evidence="6">The sequence shown here is derived from an EMBL/GenBank/DDBJ whole genome shotgun (WGS) entry which is preliminary data.</text>
</comment>
<dbReference type="PANTHER" id="PTHR46031">
    <property type="match status" value="1"/>
</dbReference>
<dbReference type="Proteomes" id="UP001141806">
    <property type="component" value="Unassembled WGS sequence"/>
</dbReference>
<protein>
    <recommendedName>
        <fullName evidence="5">DRBM domain-containing protein</fullName>
    </recommendedName>
</protein>
<proteinExistence type="predicted"/>
<feature type="domain" description="DRBM" evidence="5">
    <location>
        <begin position="111"/>
        <end position="178"/>
    </location>
</feature>
<dbReference type="GO" id="GO:0003723">
    <property type="term" value="F:RNA binding"/>
    <property type="evidence" value="ECO:0007669"/>
    <property type="project" value="UniProtKB-UniRule"/>
</dbReference>
<evidence type="ECO:0000313" key="6">
    <source>
        <dbReference type="EMBL" id="KAJ4960805.1"/>
    </source>
</evidence>
<evidence type="ECO:0000256" key="3">
    <source>
        <dbReference type="PROSITE-ProRule" id="PRU00266"/>
    </source>
</evidence>
<reference evidence="6" key="1">
    <citation type="journal article" date="2023" name="Plant J.">
        <title>The genome of the king protea, Protea cynaroides.</title>
        <authorList>
            <person name="Chang J."/>
            <person name="Duong T.A."/>
            <person name="Schoeman C."/>
            <person name="Ma X."/>
            <person name="Roodt D."/>
            <person name="Barker N."/>
            <person name="Li Z."/>
            <person name="Van de Peer Y."/>
            <person name="Mizrachi E."/>
        </authorList>
    </citation>
    <scope>NUCLEOTIDE SEQUENCE</scope>
    <source>
        <tissue evidence="6">Young leaves</tissue>
    </source>
</reference>
<sequence length="324" mass="35405">MSETNEMAAASEDTMISSPGVSEHLFHKNRLQEYAQKAAIPLPLYQTVNEGFPHAPRFRSTVLVGGASYVTSETFSQRKEAEQAVAKYAIKHISEKIKNDGCRLIDEDATFCKSILHEFAVKQNLLMPSYRTTQSEVLLPMFVSYVSFNGKLYTGSVGKNKKEAEQLAARAVIKSIMGESDLGTCLSEIIMSKGKLYAAVHIVKDSGTSTSEKRDVVVPPGMEMPTHADAGTCQGQQSTVLVPVSDPCVHELKKPRWEPLGERTTGCFEKSLPVPYAGGSSQGALVTTDRVKCSQKKNKNQGQKRFRNEGSQAKPAINQTASVL</sequence>
<feature type="region of interest" description="Disordered" evidence="4">
    <location>
        <begin position="279"/>
        <end position="324"/>
    </location>
</feature>
<dbReference type="OrthoDB" id="5988181at2759"/>
<keyword evidence="1" id="KW-0677">Repeat</keyword>
<dbReference type="SUPFAM" id="SSF54768">
    <property type="entry name" value="dsRNA-binding domain-like"/>
    <property type="match status" value="2"/>
</dbReference>